<dbReference type="InterPro" id="IPR003917">
    <property type="entry name" value="NADH_UbQ_OxRdtase_chain2"/>
</dbReference>
<evidence type="ECO:0000256" key="6">
    <source>
        <dbReference type="ARBA" id="ARBA00022448"/>
    </source>
</evidence>
<dbReference type="PANTHER" id="PTHR46552">
    <property type="entry name" value="NADH-UBIQUINONE OXIDOREDUCTASE CHAIN 2"/>
    <property type="match status" value="1"/>
</dbReference>
<protein>
    <recommendedName>
        <fullName evidence="5 18">NADH-ubiquinone oxidoreductase chain 2</fullName>
        <ecNumber evidence="4 18">7.1.1.2</ecNumber>
    </recommendedName>
</protein>
<keyword evidence="11 18" id="KW-0249">Electron transport</keyword>
<keyword evidence="9 18" id="KW-0999">Mitochondrion inner membrane</keyword>
<feature type="transmembrane region" description="Helical" evidence="18">
    <location>
        <begin position="194"/>
        <end position="213"/>
    </location>
</feature>
<keyword evidence="8 18" id="KW-0812">Transmembrane</keyword>
<keyword evidence="14 18" id="KW-0830">Ubiquinone</keyword>
<evidence type="ECO:0000256" key="1">
    <source>
        <dbReference type="ARBA" id="ARBA00003257"/>
    </source>
</evidence>
<comment type="similarity">
    <text evidence="3 18">Belongs to the complex I subunit 2 family.</text>
</comment>
<evidence type="ECO:0000313" key="20">
    <source>
        <dbReference type="EMBL" id="AJM70189.1"/>
    </source>
</evidence>
<keyword evidence="7 18" id="KW-0679">Respiratory chain</keyword>
<reference evidence="20" key="1">
    <citation type="submission" date="2014-12" db="EMBL/GenBank/DDBJ databases">
        <title>The complete mitogenome of Alpheus lobidens.</title>
        <authorList>
            <person name="Lee Y.P."/>
            <person name="Gan H.M."/>
            <person name="Austin C."/>
        </authorList>
    </citation>
    <scope>NUCLEOTIDE SEQUENCE</scope>
    <source>
        <strain evidence="20">Darwin12</strain>
    </source>
</reference>
<keyword evidence="13 18" id="KW-0520">NAD</keyword>
<evidence type="ECO:0000256" key="18">
    <source>
        <dbReference type="RuleBase" id="RU003403"/>
    </source>
</evidence>
<evidence type="ECO:0000256" key="15">
    <source>
        <dbReference type="ARBA" id="ARBA00023128"/>
    </source>
</evidence>
<dbReference type="GO" id="GO:0005743">
    <property type="term" value="C:mitochondrial inner membrane"/>
    <property type="evidence" value="ECO:0007669"/>
    <property type="project" value="UniProtKB-SubCell"/>
</dbReference>
<evidence type="ECO:0000256" key="10">
    <source>
        <dbReference type="ARBA" id="ARBA00022967"/>
    </source>
</evidence>
<sequence length="332" mass="36679">MLNSTPSRITFGLSLTLGIIIATSSNSWFTSWLGLELNLLSFIPIISSSFNSYSSEAALKYFLIQALGSTIILISASSMWLFTANPSLLILSALLLKMGAAPVHFWFPLIMQGVSWMHCIILMTLQKIAPLVLVSYTTVSPISTLMIQVSSCLSALVGAIGGLNQTLLRKILAYSSINHMGWMLASILLSSDVFFTYILIYSIVSSSVVLLLNSNQIFHFKQMSSIYNMKTKTASFMSLFSLGGLPPFLGFIPKLLVITLLANSNLIMWLLLLLSGSLITLFYYTRIVLTALTLSSPKLKPSLSFKTKLPSYTLAFINFTPLMFPLMSFYQF</sequence>
<evidence type="ECO:0000256" key="11">
    <source>
        <dbReference type="ARBA" id="ARBA00022982"/>
    </source>
</evidence>
<dbReference type="PANTHER" id="PTHR46552:SF1">
    <property type="entry name" value="NADH-UBIQUINONE OXIDOREDUCTASE CHAIN 2"/>
    <property type="match status" value="1"/>
</dbReference>
<comment type="function">
    <text evidence="1">Core subunit of the mitochondrial membrane respiratory chain NADH dehydrogenase (Complex I) that is believed to belong to the minimal assembly required for catalysis. Complex I functions in the transfer of electrons from NADH to the respiratory chain. The immediate electron acceptor for the enzyme is believed to be ubiquinone.</text>
</comment>
<dbReference type="InterPro" id="IPR050175">
    <property type="entry name" value="Complex_I_Subunit_2"/>
</dbReference>
<evidence type="ECO:0000256" key="14">
    <source>
        <dbReference type="ARBA" id="ARBA00023075"/>
    </source>
</evidence>
<feature type="transmembrane region" description="Helical" evidence="18">
    <location>
        <begin position="145"/>
        <end position="164"/>
    </location>
</feature>
<comment type="catalytic activity">
    <reaction evidence="17 18">
        <text>a ubiquinone + NADH + 5 H(+)(in) = a ubiquinol + NAD(+) + 4 H(+)(out)</text>
        <dbReference type="Rhea" id="RHEA:29091"/>
        <dbReference type="Rhea" id="RHEA-COMP:9565"/>
        <dbReference type="Rhea" id="RHEA-COMP:9566"/>
        <dbReference type="ChEBI" id="CHEBI:15378"/>
        <dbReference type="ChEBI" id="CHEBI:16389"/>
        <dbReference type="ChEBI" id="CHEBI:17976"/>
        <dbReference type="ChEBI" id="CHEBI:57540"/>
        <dbReference type="ChEBI" id="CHEBI:57945"/>
        <dbReference type="EC" id="7.1.1.2"/>
    </reaction>
</comment>
<dbReference type="EMBL" id="KP276147">
    <property type="protein sequence ID" value="AJM70189.1"/>
    <property type="molecule type" value="Genomic_DNA"/>
</dbReference>
<evidence type="ECO:0000256" key="5">
    <source>
        <dbReference type="ARBA" id="ARBA00021008"/>
    </source>
</evidence>
<dbReference type="InterPro" id="IPR001750">
    <property type="entry name" value="ND/Mrp_TM"/>
</dbReference>
<feature type="domain" description="NADH:quinone oxidoreductase/Mrp antiporter transmembrane" evidence="19">
    <location>
        <begin position="25"/>
        <end position="83"/>
    </location>
</feature>
<feature type="transmembrane region" description="Helical" evidence="18">
    <location>
        <begin position="88"/>
        <end position="107"/>
    </location>
</feature>
<evidence type="ECO:0000256" key="8">
    <source>
        <dbReference type="ARBA" id="ARBA00022692"/>
    </source>
</evidence>
<feature type="transmembrane region" description="Helical" evidence="18">
    <location>
        <begin position="309"/>
        <end position="330"/>
    </location>
</feature>
<proteinExistence type="inferred from homology"/>
<evidence type="ECO:0000256" key="4">
    <source>
        <dbReference type="ARBA" id="ARBA00012944"/>
    </source>
</evidence>
<dbReference type="Pfam" id="PF00361">
    <property type="entry name" value="Proton_antipo_M"/>
    <property type="match status" value="2"/>
</dbReference>
<comment type="subcellular location">
    <subcellularLocation>
        <location evidence="2 18">Mitochondrion inner membrane</location>
        <topology evidence="2 18">Multi-pass membrane protein</topology>
    </subcellularLocation>
</comment>
<dbReference type="GO" id="GO:0006120">
    <property type="term" value="P:mitochondrial electron transport, NADH to ubiquinone"/>
    <property type="evidence" value="ECO:0007669"/>
    <property type="project" value="InterPro"/>
</dbReference>
<evidence type="ECO:0000259" key="19">
    <source>
        <dbReference type="Pfam" id="PF00361"/>
    </source>
</evidence>
<feature type="domain" description="NADH:quinone oxidoreductase/Mrp antiporter transmembrane" evidence="19">
    <location>
        <begin position="88"/>
        <end position="280"/>
    </location>
</feature>
<feature type="transmembrane region" description="Helical" evidence="18">
    <location>
        <begin position="62"/>
        <end position="82"/>
    </location>
</feature>
<keyword evidence="16 18" id="KW-0472">Membrane</keyword>
<keyword evidence="15 18" id="KW-0496">Mitochondrion</keyword>
<evidence type="ECO:0000256" key="17">
    <source>
        <dbReference type="ARBA" id="ARBA00049551"/>
    </source>
</evidence>
<evidence type="ECO:0000256" key="12">
    <source>
        <dbReference type="ARBA" id="ARBA00022989"/>
    </source>
</evidence>
<dbReference type="GO" id="GO:0008137">
    <property type="term" value="F:NADH dehydrogenase (ubiquinone) activity"/>
    <property type="evidence" value="ECO:0007669"/>
    <property type="project" value="UniProtKB-EC"/>
</dbReference>
<dbReference type="PRINTS" id="PR01436">
    <property type="entry name" value="NADHDHGNASE2"/>
</dbReference>
<geneLocation type="mitochondrion" evidence="20"/>
<keyword evidence="10 18" id="KW-1278">Translocase</keyword>
<dbReference type="AlphaFoldDB" id="A0A0C5B2W2"/>
<feature type="transmembrane region" description="Helical" evidence="18">
    <location>
        <begin position="119"/>
        <end position="139"/>
    </location>
</feature>
<dbReference type="EC" id="7.1.1.2" evidence="4 18"/>
<organism evidence="20">
    <name type="scientific">Alpheus lobidens</name>
    <dbReference type="NCBI Taxonomy" id="1240032"/>
    <lineage>
        <taxon>Eukaryota</taxon>
        <taxon>Metazoa</taxon>
        <taxon>Ecdysozoa</taxon>
        <taxon>Arthropoda</taxon>
        <taxon>Crustacea</taxon>
        <taxon>Multicrustacea</taxon>
        <taxon>Malacostraca</taxon>
        <taxon>Eumalacostraca</taxon>
        <taxon>Eucarida</taxon>
        <taxon>Decapoda</taxon>
        <taxon>Pleocyemata</taxon>
        <taxon>Caridea</taxon>
        <taxon>Alpheoidea</taxon>
        <taxon>Alpheidae</taxon>
        <taxon>Alpheus</taxon>
    </lineage>
</organism>
<comment type="function">
    <text evidence="18">Core subunit of the mitochondrial membrane respiratory chain NADH dehydrogenase (Complex I) which catalyzes electron transfer from NADH through the respiratory chain, using ubiquinone as an electron acceptor. Essential for the catalytic activity and assembly of complex I.</text>
</comment>
<evidence type="ECO:0000256" key="9">
    <source>
        <dbReference type="ARBA" id="ARBA00022792"/>
    </source>
</evidence>
<keyword evidence="6" id="KW-0813">Transport</keyword>
<evidence type="ECO:0000256" key="13">
    <source>
        <dbReference type="ARBA" id="ARBA00023027"/>
    </source>
</evidence>
<evidence type="ECO:0000256" key="2">
    <source>
        <dbReference type="ARBA" id="ARBA00004448"/>
    </source>
</evidence>
<keyword evidence="12 18" id="KW-1133">Transmembrane helix</keyword>
<accession>A0A0C5B2W2</accession>
<gene>
    <name evidence="20" type="primary">nad2</name>
</gene>
<evidence type="ECO:0000256" key="16">
    <source>
        <dbReference type="ARBA" id="ARBA00023136"/>
    </source>
</evidence>
<feature type="transmembrane region" description="Helical" evidence="18">
    <location>
        <begin position="234"/>
        <end position="261"/>
    </location>
</feature>
<evidence type="ECO:0000256" key="7">
    <source>
        <dbReference type="ARBA" id="ARBA00022660"/>
    </source>
</evidence>
<evidence type="ECO:0000256" key="3">
    <source>
        <dbReference type="ARBA" id="ARBA00007012"/>
    </source>
</evidence>
<feature type="transmembrane region" description="Helical" evidence="18">
    <location>
        <begin position="267"/>
        <end position="289"/>
    </location>
</feature>
<name>A0A0C5B2W2_9EUCA</name>